<comment type="caution">
    <text evidence="1">The sequence shown here is derived from an EMBL/GenBank/DDBJ whole genome shotgun (WGS) entry which is preliminary data.</text>
</comment>
<proteinExistence type="predicted"/>
<dbReference type="EMBL" id="JAULUE010002047">
    <property type="protein sequence ID" value="KAK5912168.1"/>
    <property type="molecule type" value="Genomic_DNA"/>
</dbReference>
<gene>
    <name evidence="1" type="ORF">CesoFtcFv8_002067</name>
</gene>
<keyword evidence="2" id="KW-1185">Reference proteome</keyword>
<dbReference type="AlphaFoldDB" id="A0AAN8D217"/>
<evidence type="ECO:0000313" key="1">
    <source>
        <dbReference type="EMBL" id="KAK5912168.1"/>
    </source>
</evidence>
<accession>A0AAN8D217</accession>
<name>A0AAN8D217_9TELE</name>
<evidence type="ECO:0000313" key="2">
    <source>
        <dbReference type="Proteomes" id="UP001335648"/>
    </source>
</evidence>
<dbReference type="Proteomes" id="UP001335648">
    <property type="component" value="Unassembled WGS sequence"/>
</dbReference>
<protein>
    <submittedName>
        <fullName evidence="1">Uncharacterized protein</fullName>
    </submittedName>
</protein>
<reference evidence="1 2" key="1">
    <citation type="journal article" date="2023" name="Mol. Biol. Evol.">
        <title>Genomics of Secondarily Temperate Adaptation in the Only Non-Antarctic Icefish.</title>
        <authorList>
            <person name="Rivera-Colon A.G."/>
            <person name="Rayamajhi N."/>
            <person name="Minhas B.F."/>
            <person name="Madrigal G."/>
            <person name="Bilyk K.T."/>
            <person name="Yoon V."/>
            <person name="Hune M."/>
            <person name="Gregory S."/>
            <person name="Cheng C.H.C."/>
            <person name="Catchen J.M."/>
        </authorList>
    </citation>
    <scope>NUCLEOTIDE SEQUENCE [LARGE SCALE GENOMIC DNA]</scope>
    <source>
        <strain evidence="1">JC2023a</strain>
    </source>
</reference>
<sequence length="79" mass="8352">MTNSSKPRHLAPTLPLVFLPPLPYLTISTPLSFPSPSSPEGSLEVAPLNAEAGAEMHQVPVLRNSRMIGRDGMGESGLS</sequence>
<organism evidence="1 2">
    <name type="scientific">Champsocephalus esox</name>
    <name type="common">pike icefish</name>
    <dbReference type="NCBI Taxonomy" id="159716"/>
    <lineage>
        <taxon>Eukaryota</taxon>
        <taxon>Metazoa</taxon>
        <taxon>Chordata</taxon>
        <taxon>Craniata</taxon>
        <taxon>Vertebrata</taxon>
        <taxon>Euteleostomi</taxon>
        <taxon>Actinopterygii</taxon>
        <taxon>Neopterygii</taxon>
        <taxon>Teleostei</taxon>
        <taxon>Neoteleostei</taxon>
        <taxon>Acanthomorphata</taxon>
        <taxon>Eupercaria</taxon>
        <taxon>Perciformes</taxon>
        <taxon>Notothenioidei</taxon>
        <taxon>Channichthyidae</taxon>
        <taxon>Champsocephalus</taxon>
    </lineage>
</organism>